<dbReference type="KEGG" id="fcy:FRACYDRAFT_246217"/>
<gene>
    <name evidence="2" type="ORF">FRACYDRAFT_246217</name>
</gene>
<dbReference type="OrthoDB" id="46155at2759"/>
<protein>
    <submittedName>
        <fullName evidence="2">Uncharacterized protein</fullName>
    </submittedName>
</protein>
<name>A0A1E7EYW3_9STRA</name>
<feature type="region of interest" description="Disordered" evidence="1">
    <location>
        <begin position="350"/>
        <end position="369"/>
    </location>
</feature>
<evidence type="ECO:0000313" key="3">
    <source>
        <dbReference type="Proteomes" id="UP000095751"/>
    </source>
</evidence>
<feature type="compositionally biased region" description="Low complexity" evidence="1">
    <location>
        <begin position="359"/>
        <end position="369"/>
    </location>
</feature>
<accession>A0A1E7EYW3</accession>
<dbReference type="AlphaFoldDB" id="A0A1E7EYW3"/>
<dbReference type="EMBL" id="KV784369">
    <property type="protein sequence ID" value="OEU11112.1"/>
    <property type="molecule type" value="Genomic_DNA"/>
</dbReference>
<evidence type="ECO:0000256" key="1">
    <source>
        <dbReference type="SAM" id="MobiDB-lite"/>
    </source>
</evidence>
<sequence>MKQQHSLTRWEVSLPTATLSLDEMGSRTTPQGHPDSAATSMFLSNKHKHLGEALQHEEINVGVANTNTMNSVTTRQLQLAPELPMEAQKAHGFKEMERSLISVPVLCDADCTVVFKKKNVQVIRENKIIIEGPRDAETNLWLMPLESNNNNTVKPIKRPFVIQLKHTANSAYQQKSAYNELWGNFDFNKTPLAPPGCLIVAHERPQDRKTWADHGVKGYFIGPAKHHYRNYRVYIPATRGERTTDTIEFFPEHVQMPKTSSEDRLASVTEDLVAILQKPHPPTPFLDQGTTTNDAIDNRAGGYHYLGNKHGTQFNGPIYVLAKIIKAVMASAAEAEVGALYMNAQELAPMRNNTRRTRPSTTTNTTPNR</sequence>
<keyword evidence="3" id="KW-1185">Reference proteome</keyword>
<dbReference type="InParanoid" id="A0A1E7EYW3"/>
<reference evidence="2 3" key="1">
    <citation type="submission" date="2016-09" db="EMBL/GenBank/DDBJ databases">
        <title>Extensive genetic diversity and differential bi-allelic expression allows diatom success in the polar Southern Ocean.</title>
        <authorList>
            <consortium name="DOE Joint Genome Institute"/>
            <person name="Mock T."/>
            <person name="Otillar R.P."/>
            <person name="Strauss J."/>
            <person name="Dupont C."/>
            <person name="Frickenhaus S."/>
            <person name="Maumus F."/>
            <person name="Mcmullan M."/>
            <person name="Sanges R."/>
            <person name="Schmutz J."/>
            <person name="Toseland A."/>
            <person name="Valas R."/>
            <person name="Veluchamy A."/>
            <person name="Ward B.J."/>
            <person name="Allen A."/>
            <person name="Barry K."/>
            <person name="Falciatore A."/>
            <person name="Ferrante M."/>
            <person name="Fortunato A.E."/>
            <person name="Gloeckner G."/>
            <person name="Gruber A."/>
            <person name="Hipkin R."/>
            <person name="Janech M."/>
            <person name="Kroth P."/>
            <person name="Leese F."/>
            <person name="Lindquist E."/>
            <person name="Lyon B.R."/>
            <person name="Martin J."/>
            <person name="Mayer C."/>
            <person name="Parker M."/>
            <person name="Quesneville H."/>
            <person name="Raymond J."/>
            <person name="Uhlig C."/>
            <person name="Valentin K.U."/>
            <person name="Worden A.Z."/>
            <person name="Armbrust E.V."/>
            <person name="Bowler C."/>
            <person name="Green B."/>
            <person name="Moulton V."/>
            <person name="Van Oosterhout C."/>
            <person name="Grigoriev I."/>
        </authorList>
    </citation>
    <scope>NUCLEOTIDE SEQUENCE [LARGE SCALE GENOMIC DNA]</scope>
    <source>
        <strain evidence="2 3">CCMP1102</strain>
    </source>
</reference>
<proteinExistence type="predicted"/>
<organism evidence="2 3">
    <name type="scientific">Fragilariopsis cylindrus CCMP1102</name>
    <dbReference type="NCBI Taxonomy" id="635003"/>
    <lineage>
        <taxon>Eukaryota</taxon>
        <taxon>Sar</taxon>
        <taxon>Stramenopiles</taxon>
        <taxon>Ochrophyta</taxon>
        <taxon>Bacillariophyta</taxon>
        <taxon>Bacillariophyceae</taxon>
        <taxon>Bacillariophycidae</taxon>
        <taxon>Bacillariales</taxon>
        <taxon>Bacillariaceae</taxon>
        <taxon>Fragilariopsis</taxon>
    </lineage>
</organism>
<evidence type="ECO:0000313" key="2">
    <source>
        <dbReference type="EMBL" id="OEU11112.1"/>
    </source>
</evidence>
<dbReference type="Proteomes" id="UP000095751">
    <property type="component" value="Unassembled WGS sequence"/>
</dbReference>